<comment type="caution">
    <text evidence="1">The sequence shown here is derived from an EMBL/GenBank/DDBJ whole genome shotgun (WGS) entry which is preliminary data.</text>
</comment>
<gene>
    <name evidence="1" type="ORF">PQJ73_27280</name>
</gene>
<keyword evidence="2" id="KW-1185">Reference proteome</keyword>
<sequence>MGDPQKRAMEKYRSRLGARGLARFEVLGRDSDRALIRALAKRLAEDTPEAERLRAVVAGSISGGPPARGGIAAALLASPLAGSGLDLGRSREPGREVDLG</sequence>
<accession>A0ABT5JIH6</accession>
<protein>
    <submittedName>
        <fullName evidence="1">Uncharacterized protein</fullName>
    </submittedName>
</protein>
<reference evidence="1" key="1">
    <citation type="journal article" date="2023" name="Microbiol Resour">
        <title>Genome Sequences of Rhodoplanes serenus and Two Thermotolerant Strains, Rhodoplanes tepidamans and 'Rhodoplanes cryptolactis,' Further Refine the Genus.</title>
        <authorList>
            <person name="Rayyan A.A."/>
            <person name="Kyndt J.A."/>
        </authorList>
    </citation>
    <scope>NUCLEOTIDE SEQUENCE</scope>
    <source>
        <strain evidence="1">DSM 9987</strain>
    </source>
</reference>
<dbReference type="Proteomes" id="UP001165652">
    <property type="component" value="Unassembled WGS sequence"/>
</dbReference>
<dbReference type="EMBL" id="JAQQLI010000071">
    <property type="protein sequence ID" value="MDC7789401.1"/>
    <property type="molecule type" value="Genomic_DNA"/>
</dbReference>
<proteinExistence type="predicted"/>
<name>A0ABT5JIH6_RHOTP</name>
<evidence type="ECO:0000313" key="1">
    <source>
        <dbReference type="EMBL" id="MDC7789401.1"/>
    </source>
</evidence>
<evidence type="ECO:0000313" key="2">
    <source>
        <dbReference type="Proteomes" id="UP001165652"/>
    </source>
</evidence>
<organism evidence="1 2">
    <name type="scientific">Rhodoplanes tepidamans</name>
    <name type="common">Rhodoplanes cryptolactis</name>
    <dbReference type="NCBI Taxonomy" id="200616"/>
    <lineage>
        <taxon>Bacteria</taxon>
        <taxon>Pseudomonadati</taxon>
        <taxon>Pseudomonadota</taxon>
        <taxon>Alphaproteobacteria</taxon>
        <taxon>Hyphomicrobiales</taxon>
        <taxon>Nitrobacteraceae</taxon>
        <taxon>Rhodoplanes</taxon>
    </lineage>
</organism>
<reference evidence="1" key="2">
    <citation type="submission" date="2023-02" db="EMBL/GenBank/DDBJ databases">
        <authorList>
            <person name="Rayyan A."/>
            <person name="Meyer T."/>
            <person name="Kyndt J.A."/>
        </authorList>
    </citation>
    <scope>NUCLEOTIDE SEQUENCE</scope>
    <source>
        <strain evidence="1">DSM 9987</strain>
    </source>
</reference>
<dbReference type="RefSeq" id="WP_272780227.1">
    <property type="nucleotide sequence ID" value="NZ_JAQQLI010000071.1"/>
</dbReference>